<accession>A0AAE1UE09</accession>
<evidence type="ECO:0000313" key="2">
    <source>
        <dbReference type="EMBL" id="KAK4315289.1"/>
    </source>
</evidence>
<organism evidence="2 3">
    <name type="scientific">Petrolisthes manimaculis</name>
    <dbReference type="NCBI Taxonomy" id="1843537"/>
    <lineage>
        <taxon>Eukaryota</taxon>
        <taxon>Metazoa</taxon>
        <taxon>Ecdysozoa</taxon>
        <taxon>Arthropoda</taxon>
        <taxon>Crustacea</taxon>
        <taxon>Multicrustacea</taxon>
        <taxon>Malacostraca</taxon>
        <taxon>Eumalacostraca</taxon>
        <taxon>Eucarida</taxon>
        <taxon>Decapoda</taxon>
        <taxon>Pleocyemata</taxon>
        <taxon>Anomura</taxon>
        <taxon>Galatheoidea</taxon>
        <taxon>Porcellanidae</taxon>
        <taxon>Petrolisthes</taxon>
    </lineage>
</organism>
<keyword evidence="3" id="KW-1185">Reference proteome</keyword>
<evidence type="ECO:0000313" key="3">
    <source>
        <dbReference type="Proteomes" id="UP001292094"/>
    </source>
</evidence>
<reference evidence="2" key="1">
    <citation type="submission" date="2023-11" db="EMBL/GenBank/DDBJ databases">
        <title>Genome assemblies of two species of porcelain crab, Petrolisthes cinctipes and Petrolisthes manimaculis (Anomura: Porcellanidae).</title>
        <authorList>
            <person name="Angst P."/>
        </authorList>
    </citation>
    <scope>NUCLEOTIDE SEQUENCE</scope>
    <source>
        <strain evidence="2">PB745_02</strain>
        <tissue evidence="2">Gill</tissue>
    </source>
</reference>
<dbReference type="PANTHER" id="PTHR15000:SF1">
    <property type="entry name" value="ERYTHROID DIFFERENTIATION-RELATED FACTOR 1"/>
    <property type="match status" value="1"/>
</dbReference>
<evidence type="ECO:0000259" key="1">
    <source>
        <dbReference type="Pfam" id="PF23723"/>
    </source>
</evidence>
<proteinExistence type="predicted"/>
<name>A0AAE1UE09_9EUCA</name>
<gene>
    <name evidence="2" type="ORF">Pmani_013461</name>
</gene>
<dbReference type="Pfam" id="PF23723">
    <property type="entry name" value="TPR_EDRF1"/>
    <property type="match status" value="1"/>
</dbReference>
<comment type="caution">
    <text evidence="2">The sequence shown here is derived from an EMBL/GenBank/DDBJ whole genome shotgun (WGS) entry which is preliminary data.</text>
</comment>
<dbReference type="AlphaFoldDB" id="A0AAE1UE09"/>
<dbReference type="InterPro" id="IPR056583">
    <property type="entry name" value="EDRF1_TPR"/>
</dbReference>
<dbReference type="GO" id="GO:0045893">
    <property type="term" value="P:positive regulation of DNA-templated transcription"/>
    <property type="evidence" value="ECO:0007669"/>
    <property type="project" value="TreeGrafter"/>
</dbReference>
<dbReference type="EMBL" id="JAWZYT010001119">
    <property type="protein sequence ID" value="KAK4315289.1"/>
    <property type="molecule type" value="Genomic_DNA"/>
</dbReference>
<feature type="domain" description="EDRF1 TPR repeats region" evidence="1">
    <location>
        <begin position="76"/>
        <end position="169"/>
    </location>
</feature>
<dbReference type="Proteomes" id="UP001292094">
    <property type="component" value="Unassembled WGS sequence"/>
</dbReference>
<protein>
    <recommendedName>
        <fullName evidence="1">EDRF1 TPR repeats region domain-containing protein</fullName>
    </recommendedName>
</protein>
<dbReference type="PANTHER" id="PTHR15000">
    <property type="entry name" value="ERYTHROID DIFFERENTIATION-RELATED FACTOR 1"/>
    <property type="match status" value="1"/>
</dbReference>
<sequence length="185" mass="21311">MTCRLGDGTGSLPAPAQALTLAGDIFYMMAKHWQDIPTHVDAYNTVCDIHQEMLTLLDNIIPAQVLCEESDVGFEGGEELWRRSREFLLRGLASFTRAQDKPNTALLHSNSGRLLRVCAFYRTSRDKLSEKHYYQQALKEYQRGLEVLVHRSQGEEIWDLVVWQYCITLHIRLHSPVLHDNMVRI</sequence>